<keyword evidence="1" id="KW-1133">Transmembrane helix</keyword>
<dbReference type="Proteomes" id="UP000243784">
    <property type="component" value="Chromosome"/>
</dbReference>
<dbReference type="AlphaFoldDB" id="A0A1D9DYD0"/>
<evidence type="ECO:0008006" key="4">
    <source>
        <dbReference type="Google" id="ProtNLM"/>
    </source>
</evidence>
<feature type="transmembrane region" description="Helical" evidence="1">
    <location>
        <begin position="265"/>
        <end position="286"/>
    </location>
</feature>
<dbReference type="STRING" id="535712.A4Z71_02125"/>
<keyword evidence="1" id="KW-0472">Membrane</keyword>
<feature type="transmembrane region" description="Helical" evidence="1">
    <location>
        <begin position="375"/>
        <end position="398"/>
    </location>
</feature>
<dbReference type="EMBL" id="CP015208">
    <property type="protein sequence ID" value="AOY55813.1"/>
    <property type="molecule type" value="Genomic_DNA"/>
</dbReference>
<evidence type="ECO:0000256" key="1">
    <source>
        <dbReference type="SAM" id="Phobius"/>
    </source>
</evidence>
<feature type="transmembrane region" description="Helical" evidence="1">
    <location>
        <begin position="298"/>
        <end position="315"/>
    </location>
</feature>
<gene>
    <name evidence="2" type="ORF">A4Z71_02125</name>
</gene>
<organism evidence="2 3">
    <name type="scientific">Candidatus Rhodoluna planktonica</name>
    <dbReference type="NCBI Taxonomy" id="535712"/>
    <lineage>
        <taxon>Bacteria</taxon>
        <taxon>Bacillati</taxon>
        <taxon>Actinomycetota</taxon>
        <taxon>Actinomycetes</taxon>
        <taxon>Micrococcales</taxon>
        <taxon>Microbacteriaceae</taxon>
        <taxon>Luna cluster</taxon>
        <taxon>Luna-1 subcluster</taxon>
        <taxon>Rhodoluna</taxon>
    </lineage>
</organism>
<name>A0A1D9DYD0_9MICO</name>
<keyword evidence="3" id="KW-1185">Reference proteome</keyword>
<reference evidence="2 3" key="1">
    <citation type="journal article" date="2016" name="Biochim. Biophys. Acta">
        <title>Photochemical characterization of actinorhodopsin and its functional existence in the natural host.</title>
        <authorList>
            <person name="Nakamura S."/>
            <person name="Kikukawa T."/>
            <person name="Tamogami J."/>
            <person name="Kamiya M."/>
            <person name="Aizawa T."/>
            <person name="Hahn M.W."/>
            <person name="Ihara K."/>
            <person name="Kamo N."/>
            <person name="Demura M."/>
        </authorList>
    </citation>
    <scope>NUCLEOTIDE SEQUENCE [LARGE SCALE GENOMIC DNA]</scope>
    <source>
        <strain evidence="2 3">MWH-Dar1</strain>
    </source>
</reference>
<feature type="transmembrane region" description="Helical" evidence="1">
    <location>
        <begin position="12"/>
        <end position="30"/>
    </location>
</feature>
<evidence type="ECO:0000313" key="3">
    <source>
        <dbReference type="Proteomes" id="UP000243784"/>
    </source>
</evidence>
<dbReference type="RefSeq" id="WP_070954325.1">
    <property type="nucleotide sequence ID" value="NZ_CP015208.1"/>
</dbReference>
<feature type="transmembrane region" description="Helical" evidence="1">
    <location>
        <begin position="321"/>
        <end position="337"/>
    </location>
</feature>
<feature type="transmembrane region" description="Helical" evidence="1">
    <location>
        <begin position="195"/>
        <end position="219"/>
    </location>
</feature>
<proteinExistence type="predicted"/>
<accession>A0A1D9DYD0</accession>
<dbReference type="OrthoDB" id="581198at2"/>
<feature type="transmembrane region" description="Helical" evidence="1">
    <location>
        <begin position="119"/>
        <end position="152"/>
    </location>
</feature>
<feature type="transmembrane region" description="Helical" evidence="1">
    <location>
        <begin position="158"/>
        <end position="183"/>
    </location>
</feature>
<keyword evidence="1" id="KW-0812">Transmembrane</keyword>
<evidence type="ECO:0000313" key="2">
    <source>
        <dbReference type="EMBL" id="AOY55813.1"/>
    </source>
</evidence>
<dbReference type="KEGG" id="rpla:A4Z71_02125"/>
<feature type="transmembrane region" description="Helical" evidence="1">
    <location>
        <begin position="88"/>
        <end position="110"/>
    </location>
</feature>
<feature type="transmembrane region" description="Helical" evidence="1">
    <location>
        <begin position="344"/>
        <end position="363"/>
    </location>
</feature>
<sequence>MPGQTKKIWLEYLAIAALGILAHSIIYLQGLQNSAVSPMNDLILYQWWLQQALAGMGWYGITVEWVYPYLAIFPMLIAQGFSNGAGLLIGWIVLFSILHILTALALKYYFGKTGSRAAILWFGFLLVLGPVSLSRIDTAASLSALAGLMIWLRGREKTAAAFFVFGAWLKVWPAAFVASLFIFVKQKAAVIRTALVLAVAILAAPIILTGNFSALSFIASQTGRGLQIESVAATWFLWLAKFGDGSYGIYYDEKMVTNQVFGPDIGVIAQVLNPLLLVAVVALVLLGMRAAQRTENTNELLFVVWLTITVALIVFNKVGSPQFIGWIVVPVLGLILIGSKLVRVATGFVFALAALTNLVYPIWYLDLMSLGLTSLTLLTVRNVLLIVFFAWLLFRLVIMTRAVR</sequence>
<protein>
    <recommendedName>
        <fullName evidence="4">DUF2029 domain-containing protein</fullName>
    </recommendedName>
</protein>